<dbReference type="InterPro" id="IPR036812">
    <property type="entry name" value="NAD(P)_OxRdtase_dom_sf"/>
</dbReference>
<reference evidence="4" key="1">
    <citation type="journal article" date="2019" name="Int. J. Syst. Evol. Microbiol.">
        <title>The Global Catalogue of Microorganisms (GCM) 10K type strain sequencing project: providing services to taxonomists for standard genome sequencing and annotation.</title>
        <authorList>
            <consortium name="The Broad Institute Genomics Platform"/>
            <consortium name="The Broad Institute Genome Sequencing Center for Infectious Disease"/>
            <person name="Wu L."/>
            <person name="Ma J."/>
        </authorList>
    </citation>
    <scope>NUCLEOTIDE SEQUENCE [LARGE SCALE GENOMIC DNA]</scope>
    <source>
        <strain evidence="4">JCM 16117</strain>
    </source>
</reference>
<accession>A0ABP5Q755</accession>
<dbReference type="PANTHER" id="PTHR43625:SF40">
    <property type="entry name" value="ALDO-KETO REDUCTASE YAKC [NADP(+)]"/>
    <property type="match status" value="1"/>
</dbReference>
<keyword evidence="4" id="KW-1185">Reference proteome</keyword>
<dbReference type="Gene3D" id="3.20.20.100">
    <property type="entry name" value="NADP-dependent oxidoreductase domain"/>
    <property type="match status" value="1"/>
</dbReference>
<dbReference type="SUPFAM" id="SSF51430">
    <property type="entry name" value="NAD(P)-linked oxidoreductase"/>
    <property type="match status" value="1"/>
</dbReference>
<dbReference type="RefSeq" id="WP_259478526.1">
    <property type="nucleotide sequence ID" value="NZ_BAAAQY010000003.1"/>
</dbReference>
<evidence type="ECO:0000256" key="1">
    <source>
        <dbReference type="ARBA" id="ARBA00023002"/>
    </source>
</evidence>
<proteinExistence type="predicted"/>
<sequence length="301" mass="31512">MAGSASVADSGFAFPSFPIGFGVFPLTGEARPGYDESLTVIHAALDAGVRFLDTADSYQPVGGEVGFGETLVVDALRSWRGGDPSEVVVGTKGSRILLPNGERVSNGDPAYLRAACRASLARLAPRSGALDLYQLHRPDPAVPYEDSLGALAELYDQGLVRAVGISNANPAQIAVAVETLGRRLVSVQNQFGPGFLSSEPELELCASLGLAFLPWSAFGGADPEVALPVTFPVLGEIAAAHGVSWYRVVVAWMLAKPGRVLPIPGARRVESIVDTIAGASLELSPDELARIESALHPERTA</sequence>
<feature type="domain" description="NADP-dependent oxidoreductase" evidence="2">
    <location>
        <begin position="232"/>
        <end position="294"/>
    </location>
</feature>
<dbReference type="InterPro" id="IPR023210">
    <property type="entry name" value="NADP_OxRdtase_dom"/>
</dbReference>
<keyword evidence="1" id="KW-0560">Oxidoreductase</keyword>
<dbReference type="PANTHER" id="PTHR43625">
    <property type="entry name" value="AFLATOXIN B1 ALDEHYDE REDUCTASE"/>
    <property type="match status" value="1"/>
</dbReference>
<evidence type="ECO:0000313" key="3">
    <source>
        <dbReference type="EMBL" id="GAA2227809.1"/>
    </source>
</evidence>
<gene>
    <name evidence="3" type="ORF">GCM10009851_10110</name>
</gene>
<dbReference type="InterPro" id="IPR020471">
    <property type="entry name" value="AKR"/>
</dbReference>
<dbReference type="CDD" id="cd19088">
    <property type="entry name" value="AKR_AKR13B1"/>
    <property type="match status" value="1"/>
</dbReference>
<organism evidence="3 4">
    <name type="scientific">Herbiconiux moechotypicola</name>
    <dbReference type="NCBI Taxonomy" id="637393"/>
    <lineage>
        <taxon>Bacteria</taxon>
        <taxon>Bacillati</taxon>
        <taxon>Actinomycetota</taxon>
        <taxon>Actinomycetes</taxon>
        <taxon>Micrococcales</taxon>
        <taxon>Microbacteriaceae</taxon>
        <taxon>Herbiconiux</taxon>
    </lineage>
</organism>
<evidence type="ECO:0000259" key="2">
    <source>
        <dbReference type="Pfam" id="PF00248"/>
    </source>
</evidence>
<dbReference type="EMBL" id="BAAAQY010000003">
    <property type="protein sequence ID" value="GAA2227809.1"/>
    <property type="molecule type" value="Genomic_DNA"/>
</dbReference>
<dbReference type="Proteomes" id="UP001500929">
    <property type="component" value="Unassembled WGS sequence"/>
</dbReference>
<dbReference type="InterPro" id="IPR050791">
    <property type="entry name" value="Aldo-Keto_reductase"/>
</dbReference>
<name>A0ABP5Q755_9MICO</name>
<feature type="domain" description="NADP-dependent oxidoreductase" evidence="2">
    <location>
        <begin position="18"/>
        <end position="220"/>
    </location>
</feature>
<protein>
    <submittedName>
        <fullName evidence="3">Aldo/keto reductase</fullName>
    </submittedName>
</protein>
<dbReference type="Pfam" id="PF00248">
    <property type="entry name" value="Aldo_ket_red"/>
    <property type="match status" value="2"/>
</dbReference>
<evidence type="ECO:0000313" key="4">
    <source>
        <dbReference type="Proteomes" id="UP001500929"/>
    </source>
</evidence>
<dbReference type="PRINTS" id="PR00069">
    <property type="entry name" value="ALDKETRDTASE"/>
</dbReference>
<comment type="caution">
    <text evidence="3">The sequence shown here is derived from an EMBL/GenBank/DDBJ whole genome shotgun (WGS) entry which is preliminary data.</text>
</comment>